<feature type="region of interest" description="Disordered" evidence="1">
    <location>
        <begin position="1"/>
        <end position="27"/>
    </location>
</feature>
<evidence type="ECO:0000313" key="3">
    <source>
        <dbReference type="Proteomes" id="UP000887458"/>
    </source>
</evidence>
<gene>
    <name evidence="2" type="ORF">DERP_009838</name>
</gene>
<feature type="compositionally biased region" description="Acidic residues" evidence="1">
    <location>
        <begin position="9"/>
        <end position="22"/>
    </location>
</feature>
<evidence type="ECO:0000313" key="2">
    <source>
        <dbReference type="EMBL" id="KAH9412856.1"/>
    </source>
</evidence>
<reference evidence="2 3" key="1">
    <citation type="journal article" date="2018" name="J. Allergy Clin. Immunol.">
        <title>High-quality assembly of Dermatophagoides pteronyssinus genome and transcriptome reveals a wide range of novel allergens.</title>
        <authorList>
            <person name="Liu X.Y."/>
            <person name="Yang K.Y."/>
            <person name="Wang M.Q."/>
            <person name="Kwok J.S."/>
            <person name="Zeng X."/>
            <person name="Yang Z."/>
            <person name="Xiao X.J."/>
            <person name="Lau C.P."/>
            <person name="Li Y."/>
            <person name="Huang Z.M."/>
            <person name="Ba J.G."/>
            <person name="Yim A.K."/>
            <person name="Ouyang C.Y."/>
            <person name="Ngai S.M."/>
            <person name="Chan T.F."/>
            <person name="Leung E.L."/>
            <person name="Liu L."/>
            <person name="Liu Z.G."/>
            <person name="Tsui S.K."/>
        </authorList>
    </citation>
    <scope>NUCLEOTIDE SEQUENCE [LARGE SCALE GENOMIC DNA]</scope>
    <source>
        <strain evidence="2">Derp</strain>
    </source>
</reference>
<evidence type="ECO:0000256" key="1">
    <source>
        <dbReference type="SAM" id="MobiDB-lite"/>
    </source>
</evidence>
<name>A0ABQ8IRN6_DERPT</name>
<protein>
    <submittedName>
        <fullName evidence="2">Uncharacterized protein</fullName>
    </submittedName>
</protein>
<dbReference type="Proteomes" id="UP000887458">
    <property type="component" value="Unassembled WGS sequence"/>
</dbReference>
<comment type="caution">
    <text evidence="2">The sequence shown here is derived from an EMBL/GenBank/DDBJ whole genome shotgun (WGS) entry which is preliminary data.</text>
</comment>
<dbReference type="EMBL" id="NJHN03000128">
    <property type="protein sequence ID" value="KAH9412856.1"/>
    <property type="molecule type" value="Genomic_DNA"/>
</dbReference>
<accession>A0ABQ8IRN6</accession>
<keyword evidence="3" id="KW-1185">Reference proteome</keyword>
<proteinExistence type="predicted"/>
<organism evidence="2 3">
    <name type="scientific">Dermatophagoides pteronyssinus</name>
    <name type="common">European house dust mite</name>
    <dbReference type="NCBI Taxonomy" id="6956"/>
    <lineage>
        <taxon>Eukaryota</taxon>
        <taxon>Metazoa</taxon>
        <taxon>Ecdysozoa</taxon>
        <taxon>Arthropoda</taxon>
        <taxon>Chelicerata</taxon>
        <taxon>Arachnida</taxon>
        <taxon>Acari</taxon>
        <taxon>Acariformes</taxon>
        <taxon>Sarcoptiformes</taxon>
        <taxon>Astigmata</taxon>
        <taxon>Psoroptidia</taxon>
        <taxon>Analgoidea</taxon>
        <taxon>Pyroglyphidae</taxon>
        <taxon>Dermatophagoidinae</taxon>
        <taxon>Dermatophagoides</taxon>
    </lineage>
</organism>
<reference evidence="2 3" key="2">
    <citation type="journal article" date="2022" name="Mol. Biol. Evol.">
        <title>Comparative Genomics Reveals Insights into the Divergent Evolution of Astigmatic Mites and Household Pest Adaptations.</title>
        <authorList>
            <person name="Xiong Q."/>
            <person name="Wan A.T."/>
            <person name="Liu X."/>
            <person name="Fung C.S."/>
            <person name="Xiao X."/>
            <person name="Malainual N."/>
            <person name="Hou J."/>
            <person name="Wang L."/>
            <person name="Wang M."/>
            <person name="Yang K.Y."/>
            <person name="Cui Y."/>
            <person name="Leung E.L."/>
            <person name="Nong W."/>
            <person name="Shin S.K."/>
            <person name="Au S.W."/>
            <person name="Jeong K.Y."/>
            <person name="Chew F.T."/>
            <person name="Hui J.H."/>
            <person name="Leung T.F."/>
            <person name="Tungtrongchitr A."/>
            <person name="Zhong N."/>
            <person name="Liu Z."/>
            <person name="Tsui S.K."/>
        </authorList>
    </citation>
    <scope>NUCLEOTIDE SEQUENCE [LARGE SCALE GENOMIC DNA]</scope>
    <source>
        <strain evidence="2">Derp</strain>
    </source>
</reference>
<sequence length="85" mass="10013">MWITNTVNDDGDDSDEGNDQMIDDGGGGRIMNQKDIYSICIKCVFFWEKTKQKIVPRKKSRDFRSKKKFLKTNEDHKQNALWINK</sequence>